<dbReference type="Gene3D" id="3.30.540.10">
    <property type="entry name" value="Fructose-1,6-Bisphosphatase, subunit A, domain 1"/>
    <property type="match status" value="1"/>
</dbReference>
<dbReference type="PRINTS" id="PR00377">
    <property type="entry name" value="IMPHPHTASES"/>
</dbReference>
<dbReference type="AlphaFoldDB" id="A0A031K6P9"/>
<feature type="binding site" evidence="2">
    <location>
        <position position="216"/>
    </location>
    <ligand>
        <name>Mg(2+)</name>
        <dbReference type="ChEBI" id="CHEBI:18420"/>
        <label>1</label>
        <note>catalytic</note>
    </ligand>
</feature>
<comment type="similarity">
    <text evidence="1">Belongs to the inositol monophosphatase superfamily.</text>
</comment>
<feature type="binding site" evidence="2">
    <location>
        <position position="94"/>
    </location>
    <ligand>
        <name>Mg(2+)</name>
        <dbReference type="ChEBI" id="CHEBI:18420"/>
        <label>1</label>
        <note>catalytic</note>
    </ligand>
</feature>
<dbReference type="GO" id="GO:0007165">
    <property type="term" value="P:signal transduction"/>
    <property type="evidence" value="ECO:0007669"/>
    <property type="project" value="TreeGrafter"/>
</dbReference>
<evidence type="ECO:0000313" key="4">
    <source>
        <dbReference type="Proteomes" id="UP000024329"/>
    </source>
</evidence>
<dbReference type="GO" id="GO:0006020">
    <property type="term" value="P:inositol metabolic process"/>
    <property type="evidence" value="ECO:0007669"/>
    <property type="project" value="TreeGrafter"/>
</dbReference>
<accession>A0A031K6P9</accession>
<comment type="cofactor">
    <cofactor evidence="2">
        <name>Mg(2+)</name>
        <dbReference type="ChEBI" id="CHEBI:18420"/>
    </cofactor>
</comment>
<dbReference type="Gene3D" id="3.40.190.80">
    <property type="match status" value="1"/>
</dbReference>
<dbReference type="eggNOG" id="COG0483">
    <property type="taxonomic scope" value="Bacteria"/>
</dbReference>
<dbReference type="PANTHER" id="PTHR20854">
    <property type="entry name" value="INOSITOL MONOPHOSPHATASE"/>
    <property type="match status" value="1"/>
</dbReference>
<protein>
    <submittedName>
        <fullName evidence="3">Inositol monophosphatase</fullName>
    </submittedName>
</protein>
<keyword evidence="2" id="KW-0479">Metal-binding</keyword>
<organism evidence="3 4">
    <name type="scientific">Novosphingobium resinovorum</name>
    <dbReference type="NCBI Taxonomy" id="158500"/>
    <lineage>
        <taxon>Bacteria</taxon>
        <taxon>Pseudomonadati</taxon>
        <taxon>Pseudomonadota</taxon>
        <taxon>Alphaproteobacteria</taxon>
        <taxon>Sphingomonadales</taxon>
        <taxon>Sphingomonadaceae</taxon>
        <taxon>Novosphingobium</taxon>
    </lineage>
</organism>
<dbReference type="RefSeq" id="WP_008829659.1">
    <property type="nucleotide sequence ID" value="NZ_JFYZ01000001.1"/>
</dbReference>
<proteinExistence type="inferred from homology"/>
<feature type="binding site" evidence="2">
    <location>
        <position position="95"/>
    </location>
    <ligand>
        <name>Mg(2+)</name>
        <dbReference type="ChEBI" id="CHEBI:18420"/>
        <label>1</label>
        <note>catalytic</note>
    </ligand>
</feature>
<dbReference type="GO" id="GO:0008934">
    <property type="term" value="F:inositol monophosphate 1-phosphatase activity"/>
    <property type="evidence" value="ECO:0007669"/>
    <property type="project" value="TreeGrafter"/>
</dbReference>
<sequence length="269" mass="29005">MMMPALHAAVETIMREASEHAILPHYQKLAASQIDAKAPDDVVTVADKQAEALLTERLSTLLPEADVVGEEAAFADTSVMERLKDRLCWIVDPLDGTNNFAAGKPPFGVLVALAEKGETIGGWILDCLTGRFCRTDLGGGAWIDGERITARTTGAEPPVAAISTIFLDDGAREKVLTHIAPHYTLVDIPRCAAEQYPRLVNGTNDISVFNRTLPWDHAAGVLFLNEAGGKAARPDGSAYRVNEYERRDLIGASSPALWEAFAEVVARLG</sequence>
<name>A0A031K6P9_9SPHN</name>
<dbReference type="EMBL" id="JFYZ01000001">
    <property type="protein sequence ID" value="EZP84698.1"/>
    <property type="molecule type" value="Genomic_DNA"/>
</dbReference>
<keyword evidence="2" id="KW-0460">Magnesium</keyword>
<feature type="binding site" evidence="2">
    <location>
        <position position="70"/>
    </location>
    <ligand>
        <name>Mg(2+)</name>
        <dbReference type="ChEBI" id="CHEBI:18420"/>
        <label>1</label>
        <note>catalytic</note>
    </ligand>
</feature>
<gene>
    <name evidence="3" type="ORF">BV97_00456</name>
</gene>
<dbReference type="InterPro" id="IPR000760">
    <property type="entry name" value="Inositol_monophosphatase-like"/>
</dbReference>
<dbReference type="SUPFAM" id="SSF56655">
    <property type="entry name" value="Carbohydrate phosphatase"/>
    <property type="match status" value="1"/>
</dbReference>
<feature type="binding site" evidence="2">
    <location>
        <position position="92"/>
    </location>
    <ligand>
        <name>Mg(2+)</name>
        <dbReference type="ChEBI" id="CHEBI:18420"/>
        <label>1</label>
        <note>catalytic</note>
    </ligand>
</feature>
<dbReference type="Proteomes" id="UP000024329">
    <property type="component" value="Unassembled WGS sequence"/>
</dbReference>
<dbReference type="PANTHER" id="PTHR20854:SF4">
    <property type="entry name" value="INOSITOL-1-MONOPHOSPHATASE-RELATED"/>
    <property type="match status" value="1"/>
</dbReference>
<evidence type="ECO:0000256" key="2">
    <source>
        <dbReference type="PIRSR" id="PIRSR600760-2"/>
    </source>
</evidence>
<dbReference type="Pfam" id="PF00459">
    <property type="entry name" value="Inositol_P"/>
    <property type="match status" value="1"/>
</dbReference>
<reference evidence="3 4" key="1">
    <citation type="submission" date="2014-03" db="EMBL/GenBank/DDBJ databases">
        <title>Whole genome sequence of Novosphingobium resinovorum KF1.</title>
        <authorList>
            <person name="Gan H.M."/>
            <person name="Gan H.Y."/>
            <person name="Chew T.H."/>
            <person name="Savka M.A."/>
        </authorList>
    </citation>
    <scope>NUCLEOTIDE SEQUENCE [LARGE SCALE GENOMIC DNA]</scope>
    <source>
        <strain evidence="3 4">KF1</strain>
    </source>
</reference>
<dbReference type="STRING" id="158500.BES08_02340"/>
<comment type="caution">
    <text evidence="3">The sequence shown here is derived from an EMBL/GenBank/DDBJ whole genome shotgun (WGS) entry which is preliminary data.</text>
</comment>
<dbReference type="PATRIC" id="fig|158500.4.peg.470"/>
<evidence type="ECO:0000256" key="1">
    <source>
        <dbReference type="ARBA" id="ARBA00009759"/>
    </source>
</evidence>
<evidence type="ECO:0000313" key="3">
    <source>
        <dbReference type="EMBL" id="EZP84698.1"/>
    </source>
</evidence>
<dbReference type="GO" id="GO:0046872">
    <property type="term" value="F:metal ion binding"/>
    <property type="evidence" value="ECO:0007669"/>
    <property type="project" value="UniProtKB-KW"/>
</dbReference>